<reference evidence="1" key="1">
    <citation type="submission" date="2019-03" db="EMBL/GenBank/DDBJ databases">
        <authorList>
            <person name="Hao L."/>
        </authorList>
    </citation>
    <scope>NUCLEOTIDE SEQUENCE</scope>
</reference>
<name>A0A485LW12_9ZZZZ</name>
<gene>
    <name evidence="1" type="ORF">SCFA_140005</name>
</gene>
<proteinExistence type="predicted"/>
<accession>A0A485LW12</accession>
<sequence>MLTGQYEISIAAYDENEIHILAMADVMAEGIIKQFHIY</sequence>
<organism evidence="1">
    <name type="scientific">anaerobic digester metagenome</name>
    <dbReference type="NCBI Taxonomy" id="1263854"/>
    <lineage>
        <taxon>unclassified sequences</taxon>
        <taxon>metagenomes</taxon>
        <taxon>ecological metagenomes</taxon>
    </lineage>
</organism>
<dbReference type="EMBL" id="CAADRN010000046">
    <property type="protein sequence ID" value="VFU11842.1"/>
    <property type="molecule type" value="Genomic_DNA"/>
</dbReference>
<evidence type="ECO:0000313" key="1">
    <source>
        <dbReference type="EMBL" id="VFU11842.1"/>
    </source>
</evidence>
<protein>
    <submittedName>
        <fullName evidence="1">Uncharacterized protein</fullName>
    </submittedName>
</protein>
<dbReference type="AlphaFoldDB" id="A0A485LW12"/>